<keyword evidence="2" id="KW-1185">Reference proteome</keyword>
<dbReference type="GeneID" id="113523554"/>
<reference evidence="3" key="1">
    <citation type="submission" date="2025-08" db="UniProtKB">
        <authorList>
            <consortium name="RefSeq"/>
        </authorList>
    </citation>
    <scope>IDENTIFICATION</scope>
    <source>
        <tissue evidence="3">Whole larvae</tissue>
    </source>
</reference>
<feature type="transmembrane region" description="Helical" evidence="1">
    <location>
        <begin position="59"/>
        <end position="80"/>
    </location>
</feature>
<sequence length="308" mass="35840">MMVLIPLHFSSYLVNIFHVRFCNGIDNITLYKKIQELEHVMNIAKNKTVTKMIYKRHMVAVALALIPFISLLFIACNIGIPETVIMIGVTSTQSPFILDMTQSITFLIYFSKRFLIINSILLDYLNKKMILQKKWAGEGFVRELVAKNYDFMSSETDIYLRKIFECFSIYQELYTFQIFVFSCKIVGYSMIAFEFTLLTTQNNIMDMFDGILAVVLSIVDISIFILICLYCEIVFREIKKLKLLTISLMSVYDQGPLRDKAKRMFKIIENTTPRFYVYDMWEMDAGFLLSFANVITGLIVTLLQFAFL</sequence>
<evidence type="ECO:0000313" key="3">
    <source>
        <dbReference type="RefSeq" id="XP_052758280.1"/>
    </source>
</evidence>
<feature type="transmembrane region" description="Helical" evidence="1">
    <location>
        <begin position="173"/>
        <end position="191"/>
    </location>
</feature>
<accession>A0ABM3N3Y7</accession>
<feature type="transmembrane region" description="Helical" evidence="1">
    <location>
        <begin position="100"/>
        <end position="125"/>
    </location>
</feature>
<evidence type="ECO:0000256" key="1">
    <source>
        <dbReference type="SAM" id="Phobius"/>
    </source>
</evidence>
<keyword evidence="1" id="KW-0472">Membrane</keyword>
<evidence type="ECO:0000313" key="2">
    <source>
        <dbReference type="Proteomes" id="UP001652740"/>
    </source>
</evidence>
<keyword evidence="1" id="KW-0812">Transmembrane</keyword>
<feature type="transmembrane region" description="Helical" evidence="1">
    <location>
        <begin position="285"/>
        <end position="307"/>
    </location>
</feature>
<name>A0ABM3N3Y7_GALME</name>
<dbReference type="Proteomes" id="UP001652740">
    <property type="component" value="Unplaced"/>
</dbReference>
<proteinExistence type="predicted"/>
<protein>
    <submittedName>
        <fullName evidence="3">Uncharacterized protein LOC113523554</fullName>
    </submittedName>
</protein>
<keyword evidence="1" id="KW-1133">Transmembrane helix</keyword>
<organism evidence="2 3">
    <name type="scientific">Galleria mellonella</name>
    <name type="common">Greater wax moth</name>
    <dbReference type="NCBI Taxonomy" id="7137"/>
    <lineage>
        <taxon>Eukaryota</taxon>
        <taxon>Metazoa</taxon>
        <taxon>Ecdysozoa</taxon>
        <taxon>Arthropoda</taxon>
        <taxon>Hexapoda</taxon>
        <taxon>Insecta</taxon>
        <taxon>Pterygota</taxon>
        <taxon>Neoptera</taxon>
        <taxon>Endopterygota</taxon>
        <taxon>Lepidoptera</taxon>
        <taxon>Glossata</taxon>
        <taxon>Ditrysia</taxon>
        <taxon>Pyraloidea</taxon>
        <taxon>Pyralidae</taxon>
        <taxon>Galleriinae</taxon>
        <taxon>Galleria</taxon>
    </lineage>
</organism>
<gene>
    <name evidence="3" type="primary">LOC113523554</name>
</gene>
<dbReference type="RefSeq" id="XP_052758280.1">
    <property type="nucleotide sequence ID" value="XM_052902320.1"/>
</dbReference>
<feature type="transmembrane region" description="Helical" evidence="1">
    <location>
        <begin position="211"/>
        <end position="235"/>
    </location>
</feature>